<dbReference type="AlphaFoldDB" id="A0A511ZA62"/>
<accession>A0A511ZA62</accession>
<sequence length="85" mass="9488">MKKLFKMNSSVTIDEFTSIRITGPYSLLKLGPDYAAIRSGDHVIEATGEELIVETLSEEIAVFSFESISHMTIKEIRDGQDAYDS</sequence>
<reference evidence="1 2" key="1">
    <citation type="submission" date="2019-07" db="EMBL/GenBank/DDBJ databases">
        <title>Whole genome shotgun sequence of Sporosarcina luteola NBRC 105378.</title>
        <authorList>
            <person name="Hosoyama A."/>
            <person name="Uohara A."/>
            <person name="Ohji S."/>
            <person name="Ichikawa N."/>
        </authorList>
    </citation>
    <scope>NUCLEOTIDE SEQUENCE [LARGE SCALE GENOMIC DNA]</scope>
    <source>
        <strain evidence="1 2">NBRC 105378</strain>
    </source>
</reference>
<dbReference type="Proteomes" id="UP000321901">
    <property type="component" value="Unassembled WGS sequence"/>
</dbReference>
<protein>
    <submittedName>
        <fullName evidence="1">Uncharacterized protein</fullName>
    </submittedName>
</protein>
<proteinExistence type="predicted"/>
<dbReference type="OrthoDB" id="2969807at2"/>
<dbReference type="EMBL" id="BJYL01000036">
    <property type="protein sequence ID" value="GEN84346.1"/>
    <property type="molecule type" value="Genomic_DNA"/>
</dbReference>
<organism evidence="1 2">
    <name type="scientific">Sporosarcina luteola</name>
    <dbReference type="NCBI Taxonomy" id="582850"/>
    <lineage>
        <taxon>Bacteria</taxon>
        <taxon>Bacillati</taxon>
        <taxon>Bacillota</taxon>
        <taxon>Bacilli</taxon>
        <taxon>Bacillales</taxon>
        <taxon>Caryophanaceae</taxon>
        <taxon>Sporosarcina</taxon>
    </lineage>
</organism>
<gene>
    <name evidence="1" type="ORF">SLU01_26580</name>
</gene>
<dbReference type="RefSeq" id="WP_147059120.1">
    <property type="nucleotide sequence ID" value="NZ_BJYL01000036.1"/>
</dbReference>
<evidence type="ECO:0000313" key="1">
    <source>
        <dbReference type="EMBL" id="GEN84346.1"/>
    </source>
</evidence>
<comment type="caution">
    <text evidence="1">The sequence shown here is derived from an EMBL/GenBank/DDBJ whole genome shotgun (WGS) entry which is preliminary data.</text>
</comment>
<evidence type="ECO:0000313" key="2">
    <source>
        <dbReference type="Proteomes" id="UP000321901"/>
    </source>
</evidence>
<keyword evidence="2" id="KW-1185">Reference proteome</keyword>
<name>A0A511ZA62_9BACL</name>